<dbReference type="Pfam" id="PF16344">
    <property type="entry name" value="FecR_C"/>
    <property type="match status" value="1"/>
</dbReference>
<evidence type="ECO:0000259" key="3">
    <source>
        <dbReference type="Pfam" id="PF16220"/>
    </source>
</evidence>
<dbReference type="OrthoDB" id="9798846at2"/>
<feature type="domain" description="Protein FecR C-terminal" evidence="4">
    <location>
        <begin position="254"/>
        <end position="313"/>
    </location>
</feature>
<dbReference type="InterPro" id="IPR032623">
    <property type="entry name" value="FecR_N"/>
</dbReference>
<dbReference type="Pfam" id="PF16220">
    <property type="entry name" value="DUF4880"/>
    <property type="match status" value="1"/>
</dbReference>
<organism evidence="5 6">
    <name type="scientific">Methylomonas koyamae</name>
    <dbReference type="NCBI Taxonomy" id="702114"/>
    <lineage>
        <taxon>Bacteria</taxon>
        <taxon>Pseudomonadati</taxon>
        <taxon>Pseudomonadota</taxon>
        <taxon>Gammaproteobacteria</taxon>
        <taxon>Methylococcales</taxon>
        <taxon>Methylococcaceae</taxon>
        <taxon>Methylomonas</taxon>
    </lineage>
</organism>
<name>A0A177NBZ3_9GAMM</name>
<keyword evidence="1" id="KW-0812">Transmembrane</keyword>
<dbReference type="PIRSF" id="PIRSF018266">
    <property type="entry name" value="FecR"/>
    <property type="match status" value="1"/>
</dbReference>
<feature type="domain" description="FecR N-terminal" evidence="3">
    <location>
        <begin position="14"/>
        <end position="56"/>
    </location>
</feature>
<feature type="transmembrane region" description="Helical" evidence="1">
    <location>
        <begin position="86"/>
        <end position="107"/>
    </location>
</feature>
<dbReference type="InterPro" id="IPR006860">
    <property type="entry name" value="FecR"/>
</dbReference>
<dbReference type="Gene3D" id="3.55.50.30">
    <property type="match status" value="1"/>
</dbReference>
<proteinExistence type="predicted"/>
<keyword evidence="6" id="KW-1185">Reference proteome</keyword>
<dbReference type="Proteomes" id="UP000077628">
    <property type="component" value="Unassembled WGS sequence"/>
</dbReference>
<accession>A0A177NBZ3</accession>
<feature type="domain" description="FecR protein" evidence="2">
    <location>
        <begin position="115"/>
        <end position="206"/>
    </location>
</feature>
<evidence type="ECO:0000313" key="6">
    <source>
        <dbReference type="Proteomes" id="UP000077628"/>
    </source>
</evidence>
<comment type="caution">
    <text evidence="5">The sequence shown here is derived from an EMBL/GenBank/DDBJ whole genome shotgun (WGS) entry which is preliminary data.</text>
</comment>
<dbReference type="Pfam" id="PF04773">
    <property type="entry name" value="FecR"/>
    <property type="match status" value="1"/>
</dbReference>
<dbReference type="RefSeq" id="WP_064030855.1">
    <property type="nucleotide sequence ID" value="NZ_LUUK01000196.1"/>
</dbReference>
<dbReference type="InterPro" id="IPR012373">
    <property type="entry name" value="Ferrdict_sens_TM"/>
</dbReference>
<evidence type="ECO:0000313" key="5">
    <source>
        <dbReference type="EMBL" id="OAI14963.1"/>
    </source>
</evidence>
<dbReference type="Gene3D" id="2.60.120.1440">
    <property type="match status" value="1"/>
</dbReference>
<gene>
    <name evidence="5" type="ORF">A1355_11845</name>
</gene>
<dbReference type="PANTHER" id="PTHR30273">
    <property type="entry name" value="PERIPLASMIC SIGNAL SENSOR AND SIGMA FACTOR ACTIVATOR FECR-RELATED"/>
    <property type="match status" value="1"/>
</dbReference>
<dbReference type="PANTHER" id="PTHR30273:SF2">
    <property type="entry name" value="PROTEIN FECR"/>
    <property type="match status" value="1"/>
</dbReference>
<dbReference type="InterPro" id="IPR032508">
    <property type="entry name" value="FecR_C"/>
</dbReference>
<protein>
    <submittedName>
        <fullName evidence="5">Fe2+-dicitrate sensor, membrane component</fullName>
    </submittedName>
</protein>
<dbReference type="EMBL" id="LUUK01000196">
    <property type="protein sequence ID" value="OAI14963.1"/>
    <property type="molecule type" value="Genomic_DNA"/>
</dbReference>
<evidence type="ECO:0000256" key="1">
    <source>
        <dbReference type="SAM" id="Phobius"/>
    </source>
</evidence>
<dbReference type="AlphaFoldDB" id="A0A177NBZ3"/>
<reference evidence="6" key="1">
    <citation type="submission" date="2016-03" db="EMBL/GenBank/DDBJ databases">
        <authorList>
            <person name="Heylen K."/>
            <person name="De Vos P."/>
            <person name="Vekeman B."/>
        </authorList>
    </citation>
    <scope>NUCLEOTIDE SEQUENCE [LARGE SCALE GENOMIC DNA]</scope>
    <source>
        <strain evidence="6">R-45383</strain>
    </source>
</reference>
<dbReference type="GO" id="GO:0016989">
    <property type="term" value="F:sigma factor antagonist activity"/>
    <property type="evidence" value="ECO:0007669"/>
    <property type="project" value="TreeGrafter"/>
</dbReference>
<keyword evidence="1" id="KW-0472">Membrane</keyword>
<dbReference type="STRING" id="702114.A1355_11845"/>
<evidence type="ECO:0000259" key="4">
    <source>
        <dbReference type="Pfam" id="PF16344"/>
    </source>
</evidence>
<keyword evidence="1" id="KW-1133">Transmembrane helix</keyword>
<sequence length="325" mass="35201">MTKASVSEITVLSDQAIDWVIRLHAGNASDRERRLAAEWCNRSAAHLRAFRDAERLWLEMGLAARPAEDSARPPTRPDDVKPSTFGALRVLAVAAVLAFVAVLPFLGMADAWFSDYRTGVGEQQTVTLTDGSVVFLNTDTALDVRYTASGRQLTLKRGQALFRVAADVGRPFEVATDSAVVKALGTVFEVWQQDAATRISVSEHAVAVKGLADADYRADSRVEAGNQAVYRAQTGLQAMLAVDAGQVSAWQRGKLVFKNRSLAEVVAELDRYFPGAILIADAKLAQFRVSGVFPLNDADAALGMIEHILAIKVSRLTPWLAVLHG</sequence>
<evidence type="ECO:0000259" key="2">
    <source>
        <dbReference type="Pfam" id="PF04773"/>
    </source>
</evidence>